<comment type="caution">
    <text evidence="3">The sequence shown here is derived from an EMBL/GenBank/DDBJ whole genome shotgun (WGS) entry which is preliminary data.</text>
</comment>
<evidence type="ECO:0000313" key="3">
    <source>
        <dbReference type="EMBL" id="RMX83605.1"/>
    </source>
</evidence>
<feature type="compositionally biased region" description="Polar residues" evidence="2">
    <location>
        <begin position="671"/>
        <end position="686"/>
    </location>
</feature>
<reference evidence="3 4" key="1">
    <citation type="journal article" date="2018" name="BMC Genomics">
        <title>Genomic evidence for intraspecific hybridization in a clonal and extremely halotolerant yeast.</title>
        <authorList>
            <person name="Gostincar C."/>
            <person name="Stajich J.E."/>
            <person name="Zupancic J."/>
            <person name="Zalar P."/>
            <person name="Gunde-Cimerman N."/>
        </authorList>
    </citation>
    <scope>NUCLEOTIDE SEQUENCE [LARGE SCALE GENOMIC DNA]</scope>
    <source>
        <strain evidence="3 4">EXF-6656</strain>
    </source>
</reference>
<sequence>MEDWCIEVRMEPMRTLAAAMGAEGGAPVSPSIQTASLVQRLTQDVAEVKNALEANESLRRDLSDAQAACERLEKSNSSLRNARAVQKARLATLEHENGNLKNINVDLEKKSERIKALERDCHQLQELNTSLEDEHEVKVSALKRERFALKIANAKLEEDKVALDKGLRDANARLIEVKNAAETAESERVRMCQELEGERSEKMQWKKEYLDLHGPHGIIVTLKKGLFEKMKRLETSEAQTLKLRKELEMAAERQDAHIAASRKASELGCALSGLRALLSAERATSQEALNEAKESRELLDQMKTQCSALEAAAQARKSSILCERQYAMMCWSEQTSRLNEESTYELAWTLHICTQHEQDAEESRRKIAAEREEAARARRKLEDYQKRYRHMCDDLKRTKYECSEQREYQRQYLSTTGILERERNKLRRDLADLAQDRERLETYSRQLEGDLKTLSSTTREALEGKTEQLRASENEKATCDRIMRQLTEHASNREIYVNRLRQALATKQVRKRYVGTEKLTQAESDLYFDASDCCKSSPAFEVRVHGCLLPSGFSVSTAAIISSDPMSLGFLEEGRRIEGEDLQVVRNVPWVLTKHGGTEEAMEQWAAHEAAIQQKAGHKEPGDPSKCGQDKYAPSLKSKESTRLSLQGWKAHTGLAEAAREAESEPSEKSQASTQHLPAASNTSQGRCEAESIVSRPEVTLSNPNSPISPREPTALVTIPQASRLTGSGAQYTVGGDNAQSSPRELFPHPRSRQASRDELGYAQIPRDPRNPQKRPHKDEKNGSIDNRPPWNAPKRPRFFSYSRT</sequence>
<protein>
    <submittedName>
        <fullName evidence="3">Uncharacterized protein</fullName>
    </submittedName>
</protein>
<feature type="region of interest" description="Disordered" evidence="2">
    <location>
        <begin position="610"/>
        <end position="805"/>
    </location>
</feature>
<dbReference type="OrthoDB" id="3271002at2759"/>
<dbReference type="Proteomes" id="UP000281245">
    <property type="component" value="Unassembled WGS sequence"/>
</dbReference>
<dbReference type="EMBL" id="QWIJ01000339">
    <property type="protein sequence ID" value="RMX83605.1"/>
    <property type="molecule type" value="Genomic_DNA"/>
</dbReference>
<accession>A0A3M6WYD2</accession>
<feature type="coiled-coil region" evidence="1">
    <location>
        <begin position="38"/>
        <end position="187"/>
    </location>
</feature>
<feature type="coiled-coil region" evidence="1">
    <location>
        <begin position="285"/>
        <end position="312"/>
    </location>
</feature>
<organism evidence="3 4">
    <name type="scientific">Hortaea werneckii</name>
    <name type="common">Black yeast</name>
    <name type="synonym">Cladosporium werneckii</name>
    <dbReference type="NCBI Taxonomy" id="91943"/>
    <lineage>
        <taxon>Eukaryota</taxon>
        <taxon>Fungi</taxon>
        <taxon>Dikarya</taxon>
        <taxon>Ascomycota</taxon>
        <taxon>Pezizomycotina</taxon>
        <taxon>Dothideomycetes</taxon>
        <taxon>Dothideomycetidae</taxon>
        <taxon>Mycosphaerellales</taxon>
        <taxon>Teratosphaeriaceae</taxon>
        <taxon>Hortaea</taxon>
    </lineage>
</organism>
<evidence type="ECO:0000256" key="2">
    <source>
        <dbReference type="SAM" id="MobiDB-lite"/>
    </source>
</evidence>
<evidence type="ECO:0000313" key="4">
    <source>
        <dbReference type="Proteomes" id="UP000281245"/>
    </source>
</evidence>
<feature type="coiled-coil region" evidence="1">
    <location>
        <begin position="353"/>
        <end position="450"/>
    </location>
</feature>
<gene>
    <name evidence="3" type="ORF">D0869_05178</name>
</gene>
<keyword evidence="1" id="KW-0175">Coiled coil</keyword>
<feature type="compositionally biased region" description="Basic and acidic residues" evidence="2">
    <location>
        <begin position="658"/>
        <end position="668"/>
    </location>
</feature>
<evidence type="ECO:0000256" key="1">
    <source>
        <dbReference type="SAM" id="Coils"/>
    </source>
</evidence>
<feature type="compositionally biased region" description="Polar residues" evidence="2">
    <location>
        <begin position="720"/>
        <end position="731"/>
    </location>
</feature>
<proteinExistence type="predicted"/>
<name>A0A3M6WYD2_HORWE</name>
<dbReference type="AlphaFoldDB" id="A0A3M6WYD2"/>
<feature type="compositionally biased region" description="Basic and acidic residues" evidence="2">
    <location>
        <begin position="767"/>
        <end position="783"/>
    </location>
</feature>